<dbReference type="EMBL" id="SJPG01000001">
    <property type="protein sequence ID" value="TWT63388.1"/>
    <property type="molecule type" value="Genomic_DNA"/>
</dbReference>
<dbReference type="AlphaFoldDB" id="A0A5C5XL02"/>
<keyword evidence="3" id="KW-1185">Reference proteome</keyword>
<keyword evidence="1" id="KW-0472">Membrane</keyword>
<proteinExistence type="predicted"/>
<reference evidence="2 3" key="1">
    <citation type="submission" date="2019-02" db="EMBL/GenBank/DDBJ databases">
        <title>Deep-cultivation of Planctomycetes and their phenomic and genomic characterization uncovers novel biology.</title>
        <authorList>
            <person name="Wiegand S."/>
            <person name="Jogler M."/>
            <person name="Boedeker C."/>
            <person name="Pinto D."/>
            <person name="Vollmers J."/>
            <person name="Rivas-Marin E."/>
            <person name="Kohn T."/>
            <person name="Peeters S.H."/>
            <person name="Heuer A."/>
            <person name="Rast P."/>
            <person name="Oberbeckmann S."/>
            <person name="Bunk B."/>
            <person name="Jeske O."/>
            <person name="Meyerdierks A."/>
            <person name="Storesund J.E."/>
            <person name="Kallscheuer N."/>
            <person name="Luecker S."/>
            <person name="Lage O.M."/>
            <person name="Pohl T."/>
            <person name="Merkel B.J."/>
            <person name="Hornburger P."/>
            <person name="Mueller R.-W."/>
            <person name="Bruemmer F."/>
            <person name="Labrenz M."/>
            <person name="Spormann A.M."/>
            <person name="Op Den Camp H."/>
            <person name="Overmann J."/>
            <person name="Amann R."/>
            <person name="Jetten M.S.M."/>
            <person name="Mascher T."/>
            <person name="Medema M.H."/>
            <person name="Devos D.P."/>
            <person name="Kaster A.-K."/>
            <person name="Ovreas L."/>
            <person name="Rohde M."/>
            <person name="Galperin M.Y."/>
            <person name="Jogler C."/>
        </authorList>
    </citation>
    <scope>NUCLEOTIDE SEQUENCE [LARGE SCALE GENOMIC DNA]</scope>
    <source>
        <strain evidence="2 3">Pan54</strain>
    </source>
</reference>
<gene>
    <name evidence="2" type="ORF">Pan54_41410</name>
</gene>
<keyword evidence="1" id="KW-1133">Transmembrane helix</keyword>
<protein>
    <submittedName>
        <fullName evidence="2">Uncharacterized protein</fullName>
    </submittedName>
</protein>
<dbReference type="Proteomes" id="UP000316095">
    <property type="component" value="Unassembled WGS sequence"/>
</dbReference>
<dbReference type="RefSeq" id="WP_146505145.1">
    <property type="nucleotide sequence ID" value="NZ_SJPG01000001.1"/>
</dbReference>
<organism evidence="2 3">
    <name type="scientific">Rubinisphaera italica</name>
    <dbReference type="NCBI Taxonomy" id="2527969"/>
    <lineage>
        <taxon>Bacteria</taxon>
        <taxon>Pseudomonadati</taxon>
        <taxon>Planctomycetota</taxon>
        <taxon>Planctomycetia</taxon>
        <taxon>Planctomycetales</taxon>
        <taxon>Planctomycetaceae</taxon>
        <taxon>Rubinisphaera</taxon>
    </lineage>
</organism>
<accession>A0A5C5XL02</accession>
<evidence type="ECO:0000313" key="3">
    <source>
        <dbReference type="Proteomes" id="UP000316095"/>
    </source>
</evidence>
<comment type="caution">
    <text evidence="2">The sequence shown here is derived from an EMBL/GenBank/DDBJ whole genome shotgun (WGS) entry which is preliminary data.</text>
</comment>
<sequence length="123" mass="13352">MAQEKKRFEKFSIEIRSIGSAIDATGESLSEIHNSISVDAISSLKLTDQHLDMAGNSLSALQNNSIPAVKNDIKQQQAGLRRTIGVFSSVSQLLDLMIISILLTTIAIAFSGFSKVQYASKPR</sequence>
<evidence type="ECO:0000256" key="1">
    <source>
        <dbReference type="SAM" id="Phobius"/>
    </source>
</evidence>
<feature type="transmembrane region" description="Helical" evidence="1">
    <location>
        <begin position="93"/>
        <end position="113"/>
    </location>
</feature>
<name>A0A5C5XL02_9PLAN</name>
<keyword evidence="1" id="KW-0812">Transmembrane</keyword>
<evidence type="ECO:0000313" key="2">
    <source>
        <dbReference type="EMBL" id="TWT63388.1"/>
    </source>
</evidence>